<protein>
    <submittedName>
        <fullName evidence="2">Uncharacterized protein</fullName>
    </submittedName>
</protein>
<feature type="transmembrane region" description="Helical" evidence="1">
    <location>
        <begin position="38"/>
        <end position="61"/>
    </location>
</feature>
<dbReference type="Proteomes" id="UP001374535">
    <property type="component" value="Chromosome 11"/>
</dbReference>
<keyword evidence="1" id="KW-1133">Transmembrane helix</keyword>
<evidence type="ECO:0000313" key="2">
    <source>
        <dbReference type="EMBL" id="WVY89365.1"/>
    </source>
</evidence>
<keyword evidence="3" id="KW-1185">Reference proteome</keyword>
<dbReference type="EMBL" id="CP144690">
    <property type="protein sequence ID" value="WVY89365.1"/>
    <property type="molecule type" value="Genomic_DNA"/>
</dbReference>
<keyword evidence="1" id="KW-0472">Membrane</keyword>
<feature type="transmembrane region" description="Helical" evidence="1">
    <location>
        <begin position="6"/>
        <end position="31"/>
    </location>
</feature>
<feature type="transmembrane region" description="Helical" evidence="1">
    <location>
        <begin position="90"/>
        <end position="111"/>
    </location>
</feature>
<accession>A0AAQ3RF40</accession>
<keyword evidence="1" id="KW-0812">Transmembrane</keyword>
<reference evidence="2 3" key="1">
    <citation type="journal article" date="2023" name="Life. Sci Alliance">
        <title>Evolutionary insights into 3D genome organization and epigenetic landscape of Vigna mungo.</title>
        <authorList>
            <person name="Junaid A."/>
            <person name="Singh B."/>
            <person name="Bhatia S."/>
        </authorList>
    </citation>
    <scope>NUCLEOTIDE SEQUENCE [LARGE SCALE GENOMIC DNA]</scope>
    <source>
        <strain evidence="2">Urdbean</strain>
    </source>
</reference>
<dbReference type="AlphaFoldDB" id="A0AAQ3RF40"/>
<evidence type="ECO:0000313" key="3">
    <source>
        <dbReference type="Proteomes" id="UP001374535"/>
    </source>
</evidence>
<evidence type="ECO:0000256" key="1">
    <source>
        <dbReference type="SAM" id="Phobius"/>
    </source>
</evidence>
<proteinExistence type="predicted"/>
<sequence length="130" mass="13962">MTGFIVGDFIVGGLIVGGLIVGGLILGYLIVSDLIAGTLILCDLILGDLIAGDLILCNLILGDFIVGDHIAVIISQQYSTPVTSLSHFEIIAITAALPSEWSGMIALLEWFRILNRQLRGNPKKFTSYFI</sequence>
<organism evidence="2 3">
    <name type="scientific">Vigna mungo</name>
    <name type="common">Black gram</name>
    <name type="synonym">Phaseolus mungo</name>
    <dbReference type="NCBI Taxonomy" id="3915"/>
    <lineage>
        <taxon>Eukaryota</taxon>
        <taxon>Viridiplantae</taxon>
        <taxon>Streptophyta</taxon>
        <taxon>Embryophyta</taxon>
        <taxon>Tracheophyta</taxon>
        <taxon>Spermatophyta</taxon>
        <taxon>Magnoliopsida</taxon>
        <taxon>eudicotyledons</taxon>
        <taxon>Gunneridae</taxon>
        <taxon>Pentapetalae</taxon>
        <taxon>rosids</taxon>
        <taxon>fabids</taxon>
        <taxon>Fabales</taxon>
        <taxon>Fabaceae</taxon>
        <taxon>Papilionoideae</taxon>
        <taxon>50 kb inversion clade</taxon>
        <taxon>NPAAA clade</taxon>
        <taxon>indigoferoid/millettioid clade</taxon>
        <taxon>Phaseoleae</taxon>
        <taxon>Vigna</taxon>
    </lineage>
</organism>
<name>A0AAQ3RF40_VIGMU</name>
<gene>
    <name evidence="2" type="ORF">V8G54_034879</name>
</gene>